<organism evidence="1 2">
    <name type="scientific">Schistosoma mattheei</name>
    <dbReference type="NCBI Taxonomy" id="31246"/>
    <lineage>
        <taxon>Eukaryota</taxon>
        <taxon>Metazoa</taxon>
        <taxon>Spiralia</taxon>
        <taxon>Lophotrochozoa</taxon>
        <taxon>Platyhelminthes</taxon>
        <taxon>Trematoda</taxon>
        <taxon>Digenea</taxon>
        <taxon>Strigeidida</taxon>
        <taxon>Schistosomatoidea</taxon>
        <taxon>Schistosomatidae</taxon>
        <taxon>Schistosoma</taxon>
    </lineage>
</organism>
<evidence type="ECO:0000313" key="1">
    <source>
        <dbReference type="EMBL" id="VDO88512.1"/>
    </source>
</evidence>
<name>A0A183NKJ6_9TREM</name>
<dbReference type="EMBL" id="UZAL01003851">
    <property type="protein sequence ID" value="VDO88512.1"/>
    <property type="molecule type" value="Genomic_DNA"/>
</dbReference>
<dbReference type="STRING" id="31246.A0A183NKJ6"/>
<protein>
    <submittedName>
        <fullName evidence="1">Uncharacterized protein</fullName>
    </submittedName>
</protein>
<sequence length="69" mass="7995">MNGGMMEETRQRLALIELVPPPMEDYKRPFPIKKTVYDYKLVMKANNKEGIEDEVSCANELLNCISFKN</sequence>
<gene>
    <name evidence="1" type="ORF">SMTD_LOCUS2632</name>
</gene>
<keyword evidence="2" id="KW-1185">Reference proteome</keyword>
<accession>A0A183NKJ6</accession>
<proteinExistence type="predicted"/>
<dbReference type="Proteomes" id="UP000269396">
    <property type="component" value="Unassembled WGS sequence"/>
</dbReference>
<evidence type="ECO:0000313" key="2">
    <source>
        <dbReference type="Proteomes" id="UP000269396"/>
    </source>
</evidence>
<dbReference type="AlphaFoldDB" id="A0A183NKJ6"/>
<reference evidence="1 2" key="1">
    <citation type="submission" date="2018-11" db="EMBL/GenBank/DDBJ databases">
        <authorList>
            <consortium name="Pathogen Informatics"/>
        </authorList>
    </citation>
    <scope>NUCLEOTIDE SEQUENCE [LARGE SCALE GENOMIC DNA]</scope>
    <source>
        <strain>Denwood</strain>
        <strain evidence="2">Zambia</strain>
    </source>
</reference>